<dbReference type="Gene3D" id="3.40.640.10">
    <property type="entry name" value="Type I PLP-dependent aspartate aminotransferase-like (Major domain)"/>
    <property type="match status" value="1"/>
</dbReference>
<dbReference type="InterPro" id="IPR051446">
    <property type="entry name" value="HTH_trans_reg/aminotransferase"/>
</dbReference>
<dbReference type="InterPro" id="IPR004839">
    <property type="entry name" value="Aminotransferase_I/II_large"/>
</dbReference>
<dbReference type="PROSITE" id="PS50949">
    <property type="entry name" value="HTH_GNTR"/>
    <property type="match status" value="1"/>
</dbReference>
<keyword evidence="5" id="KW-0804">Transcription</keyword>
<evidence type="ECO:0000256" key="1">
    <source>
        <dbReference type="ARBA" id="ARBA00005384"/>
    </source>
</evidence>
<keyword evidence="2" id="KW-0663">Pyridoxal phosphate</keyword>
<dbReference type="CDD" id="cd00609">
    <property type="entry name" value="AAT_like"/>
    <property type="match status" value="1"/>
</dbReference>
<proteinExistence type="inferred from homology"/>
<evidence type="ECO:0000313" key="8">
    <source>
        <dbReference type="Proteomes" id="UP000183920"/>
    </source>
</evidence>
<dbReference type="InterPro" id="IPR015421">
    <property type="entry name" value="PyrdxlP-dep_Trfase_major"/>
</dbReference>
<dbReference type="GO" id="GO:0003677">
    <property type="term" value="F:DNA binding"/>
    <property type="evidence" value="ECO:0007669"/>
    <property type="project" value="UniProtKB-KW"/>
</dbReference>
<dbReference type="EMBL" id="CVRY01000006">
    <property type="protein sequence ID" value="CRL64594.1"/>
    <property type="molecule type" value="Genomic_DNA"/>
</dbReference>
<dbReference type="InterPro" id="IPR036390">
    <property type="entry name" value="WH_DNA-bd_sf"/>
</dbReference>
<evidence type="ECO:0000256" key="5">
    <source>
        <dbReference type="ARBA" id="ARBA00023163"/>
    </source>
</evidence>
<accession>A0A0G4QG72</accession>
<sequence>MKQKKTAYFPNLVLEEGPIGSQVYHAIRKAILDGRLTSGSRLPSSRTLAEMMSISRNSVIAGFERLIDEGYLFTRRGAGTFVASTIPDAIISDQWIKTIHSTSSTHIKNPLETLNPNIQKAHAFWQQSQPNINSSPTFHVGVGCVDLFPHELWGRLLGRVWRQSKKALATFNSPTGYTPLKEMICQYVQSTRGLFCQPEQIIIVNGTQQAINLTTRVLLQEGDTVWLDDPGYDSARGIFTSYGIKPHPISSDIDGMDISRGIAQCPEAKLVFTTPSHQFPLGNTLSLSRRIALLEWASSNNVWIFEDDYNSEFRYHSKPIQSLQGLDKYQRVIYAGTFSKMMYPGFRLGFLVVPLPLVDTFKAAKYYTDSHSGFLEQATLALFMSQGHYARHVRRIRKACYERYQVLTNAIKTHLSHVFCVEPTDSGIHIVCWLQAGYTEEYIVKKSREIGLAIQPLSRYCIQTYPKQGVLLGYAAHNPLEIEKSVILLAQTLSK</sequence>
<dbReference type="Proteomes" id="UP000183920">
    <property type="component" value="Unassembled WGS sequence"/>
</dbReference>
<dbReference type="InterPro" id="IPR015424">
    <property type="entry name" value="PyrdxlP-dep_Trfase"/>
</dbReference>
<evidence type="ECO:0000256" key="2">
    <source>
        <dbReference type="ARBA" id="ARBA00022898"/>
    </source>
</evidence>
<dbReference type="Pfam" id="PF00392">
    <property type="entry name" value="GntR"/>
    <property type="match status" value="1"/>
</dbReference>
<comment type="similarity">
    <text evidence="1">In the C-terminal section; belongs to the class-I pyridoxal-phosphate-dependent aminotransferase family.</text>
</comment>
<dbReference type="Pfam" id="PF00155">
    <property type="entry name" value="Aminotran_1_2"/>
    <property type="match status" value="1"/>
</dbReference>
<feature type="domain" description="HTH gntR-type" evidence="6">
    <location>
        <begin position="17"/>
        <end position="85"/>
    </location>
</feature>
<organism evidence="7 8">
    <name type="scientific">Proteus penneri</name>
    <dbReference type="NCBI Taxonomy" id="102862"/>
    <lineage>
        <taxon>Bacteria</taxon>
        <taxon>Pseudomonadati</taxon>
        <taxon>Pseudomonadota</taxon>
        <taxon>Gammaproteobacteria</taxon>
        <taxon>Enterobacterales</taxon>
        <taxon>Morganellaceae</taxon>
        <taxon>Proteus</taxon>
    </lineage>
</organism>
<dbReference type="PANTHER" id="PTHR46577">
    <property type="entry name" value="HTH-TYPE TRANSCRIPTIONAL REGULATORY PROTEIN GABR"/>
    <property type="match status" value="1"/>
</dbReference>
<dbReference type="GO" id="GO:0003700">
    <property type="term" value="F:DNA-binding transcription factor activity"/>
    <property type="evidence" value="ECO:0007669"/>
    <property type="project" value="InterPro"/>
</dbReference>
<name>A0A0G4QG72_9GAMM</name>
<dbReference type="AlphaFoldDB" id="A0A0G4QG72"/>
<dbReference type="CDD" id="cd07377">
    <property type="entry name" value="WHTH_GntR"/>
    <property type="match status" value="1"/>
</dbReference>
<keyword evidence="4" id="KW-0238">DNA-binding</keyword>
<reference evidence="8" key="1">
    <citation type="submission" date="2015-06" db="EMBL/GenBank/DDBJ databases">
        <authorList>
            <person name="Urmite Genomes"/>
        </authorList>
    </citation>
    <scope>NUCLEOTIDE SEQUENCE [LARGE SCALE GENOMIC DNA]</scope>
    <source>
        <strain evidence="8">CSUR P1867</strain>
    </source>
</reference>
<dbReference type="InterPro" id="IPR000524">
    <property type="entry name" value="Tscrpt_reg_HTH_GntR"/>
</dbReference>
<dbReference type="PANTHER" id="PTHR46577:SF1">
    <property type="entry name" value="HTH-TYPE TRANSCRIPTIONAL REGULATORY PROTEIN GABR"/>
    <property type="match status" value="1"/>
</dbReference>
<evidence type="ECO:0000259" key="6">
    <source>
        <dbReference type="PROSITE" id="PS50949"/>
    </source>
</evidence>
<dbReference type="GO" id="GO:0030170">
    <property type="term" value="F:pyridoxal phosphate binding"/>
    <property type="evidence" value="ECO:0007669"/>
    <property type="project" value="InterPro"/>
</dbReference>
<gene>
    <name evidence="7" type="primary">gabR</name>
    <name evidence="7" type="ORF">BN1804_03086</name>
</gene>
<evidence type="ECO:0000256" key="3">
    <source>
        <dbReference type="ARBA" id="ARBA00023015"/>
    </source>
</evidence>
<dbReference type="SUPFAM" id="SSF46785">
    <property type="entry name" value="Winged helix' DNA-binding domain"/>
    <property type="match status" value="1"/>
</dbReference>
<keyword evidence="3" id="KW-0805">Transcription regulation</keyword>
<evidence type="ECO:0000313" key="7">
    <source>
        <dbReference type="EMBL" id="CRL64594.1"/>
    </source>
</evidence>
<protein>
    <submittedName>
        <fullName evidence="7">HTH-type transcriptional regulatory protein GabR</fullName>
    </submittedName>
</protein>
<dbReference type="InterPro" id="IPR036388">
    <property type="entry name" value="WH-like_DNA-bd_sf"/>
</dbReference>
<evidence type="ECO:0000256" key="4">
    <source>
        <dbReference type="ARBA" id="ARBA00023125"/>
    </source>
</evidence>
<dbReference type="Gene3D" id="1.10.10.10">
    <property type="entry name" value="Winged helix-like DNA-binding domain superfamily/Winged helix DNA-binding domain"/>
    <property type="match status" value="1"/>
</dbReference>
<dbReference type="SMART" id="SM00345">
    <property type="entry name" value="HTH_GNTR"/>
    <property type="match status" value="1"/>
</dbReference>
<dbReference type="SUPFAM" id="SSF53383">
    <property type="entry name" value="PLP-dependent transferases"/>
    <property type="match status" value="1"/>
</dbReference>
<dbReference type="RefSeq" id="WP_072064708.1">
    <property type="nucleotide sequence ID" value="NZ_CVRY01000006.1"/>
</dbReference>